<protein>
    <submittedName>
        <fullName evidence="2">Mucin-5AC-like</fullName>
    </submittedName>
</protein>
<evidence type="ECO:0000256" key="1">
    <source>
        <dbReference type="SAM" id="MobiDB-lite"/>
    </source>
</evidence>
<evidence type="ECO:0000313" key="2">
    <source>
        <dbReference type="EMBL" id="GAB0200634.1"/>
    </source>
</evidence>
<comment type="caution">
    <text evidence="2">The sequence shown here is derived from an EMBL/GenBank/DDBJ whole genome shotgun (WGS) entry which is preliminary data.</text>
</comment>
<dbReference type="Proteomes" id="UP001623348">
    <property type="component" value="Unassembled WGS sequence"/>
</dbReference>
<feature type="region of interest" description="Disordered" evidence="1">
    <location>
        <begin position="4521"/>
        <end position="4541"/>
    </location>
</feature>
<proteinExistence type="predicted"/>
<gene>
    <name evidence="2" type="ORF">GRJ2_002528900</name>
</gene>
<sequence length="4541" mass="516285">MMATSGRTQTSMATAGMTGRAWLGTIATVRGFTDYLDHYSAHNFPNSHHSYTHLYSASNIPCDQYRHVNSSGNHCGQLHLKGNLQHCCPVHDSSPHYTCTLFHSSTNISSSHTHHTPLHHTTNIRDSNYKDHGSPFQISWNINSCSAHHHGFGDNSLNHHGPSRNILLCSWHKHTCCHNLDSHSDHYSAHNFPNSHHSYTHLYSANNIPCDQYRHVNSSGNHCGILHLKGNLQHCCPVHDSSPHYTCTLFHSSTNISSSHTHHTPLHHTTNIRDSNYNDHGSPFQISWNINSCSAHHHGFGDNSLNHHGPSRNILLCSWHKHTCCHNLDSHSDHYSAHNFPNSHHSYTHLYSASNIPCDQYRHVNSSGNHCGILHLKGNLQHCCPVHDSSPHYTCTLFHSSTNISSSHTHHTPLHHTTNIRDSNYNDHGSPFQISWNINSCSAHHHGFGDNSLNHHGPSRNILLCSWHKHTCCHNLDSHSDHYSAHNFPNSHHSYTHLYSASNIPCDQNILLCSRHKHTCCHNLDSHSDHYSAHNFPNSHHSYTHLYSASNIPCDQYRHVNPSGNHCGQLHLKGNLQHCCPVHDSSPHYTCTLFHSSTNISSSHTHHTPLHHTTNIRDSNYKDHRIPFQISWNINSCSAHHHGFGDNSLNHHGPSRNILLCSWHKHTCCHNLDSHSDHYSAHNFPNSHHSYTHLYSASNIPCDQNILLCSWHKHTCCHNLDSHSDHYSAHNFPNSHHSYTHLYSASNIPCDQYRHVNSSGNHCGQLHLKGNLQHCCPVHDSSPHYTCTLFHSSTNISSSHTHHTPLHHTTNIRDSNYKDHRIPFQISWNINSCSAHHHGFGDNSLNHHGPSRNILLCSWHKHTCCHNLDSHSDHYSAHNFPNSHHSYTHLYSASNIPCDQNILLCSRHKHTCCHNLDSHSDHYSAHNFPNSHHSYTHLYSASNIPCDQYRHVNPSGNHCGQLHLKGNLQHCCPVHDSSPHYTCTLFHSSTNISSSHTHHTPLHHTTNIRDSNYKDHRIPFQISWNINSCSAHHHGFGDNSLNHHGPSRNILLCSWHKHTCCHNLDSHSDHYSAHNFPNSHHSYTHLYSASNIPCDQNILLCSWHKHTCCHNLDSHSDHYSAHNFPNSHHSYTHLYSASNIPCDQYRHVNPSGNHCGQLHHKGNLQHCCPVHDSSPHYTCTLFHSSTNISSSHTHHTPLHHTTNIRDSNYNDHGSPFQISWNINSCSAHHHSFGDNSLNHHGPSRNILLCSWHKHTCCHNLDSHSDHYSAHNFPNSHHSYTHLYSASNIPCDQNILLCSWHKHTCCHNLDSHSDHYSAHNFPNSHHSYTHLYSASNIPCDQYRHVNSSGNHCGQLHHKGNLQHCCPVHDSSPHYTCTLFHSSTNISSSHTHHTPLHHTTNIRDSNYNDHGSPFQISWNINSCSAHHHSFGDNSLNHHGPSRNILLCSWHKHTCCHNLDSHSDHYSAHNFPNSHHSYTHLYSASNIPCDQYRHVNSSGNHCGQLHLKGNLQHCCPVHDSSPHYTCTLFHSSTNISSSHTHHTPLHHTTNIRDSNYNDHGSPFQISWNINSCSAHHHSFGDNSLNHHGPSRNILLCSWHKHTCCHNLDSHSDHYSAHNFPNSHHSYTHLYSASNIPCDHYTHLYSASNIPCNQYRHINSSGNHCGQLHHKGNLQHCCPVHDSSPHYTCTLFHSSTNISSSHTHHTPLHHTTNIRDSNYNDHGSPFQISWNINSCSAHHHSFGDNSLNHHGPSRNILLCSWHKHTCCHNLDSHSDHYSAHNFPNSHHSYTHLYSASNIPCDQYRHVNSSGNHCGQLHLKGNLQHCCPVHNSSPHYTCTLFHSSTNISSSHTHHTPLHHTTNIRDSNYNDHGSPFQISWNINSCSAHHHSFGDNSLNHHGPSRNILLCSWHKHTCCHNLDSHSDHYSAHNFPNSHHSYTHLYSASNIPCDQYRHVNSSGNHCGQLHHKGNLQHCCPVHNSSPHYTCTLFHSSTNISSSHTHHTPLHHTTNIRDSNYNDHGSPFQISWNINSCSAHHHSFGDNSLNHHGPSRNILLCSWHKHTCCHNLDSHSDHYSAHNFPNSHHSYTHLYSASNIPCDQYRHVNPSGNHCGQLHLKGNLQHCCPVHNSSPHYTCTLFHSSTNISSSHTHHTPLHHTTNIRDSNYNDHGSPFQISWNINSCSAHHHSFGDNSLNHHGPSRNILLCSWHKHTCCHNLDSHSDHYSAHNFPNSHHSYTHLYSASNIPCDHYTHLYSASNIPCDQYRHVNSSGNHCGQLHHKGNLQHCCPVHDSSPHYTCTLFHSSTNISSSHTHHTPLHHTTNIRDSNYNDHGSPFQISWNINSCSAHHHSFGDNSLNHHGPSRNILLCSWHKHTCCHNLDSHSDHYSAHNFPNSHHSYTHLYSASNIPCDHYTHLYSANNIPCDQYRHVNSSGNHCGQLHHKGNLQHCCPVHNSSPHYTCTLFHSSTNISSSHTHHTPLHHTRNIRDSNYNDHGSPFQISWNINSCSAHHHSFGDNSLNHHGPSRNILLCSWHKHTCCHNLDSHSDHYSEHNFPNSHHSYTHLYSASNIPCDQYRHVNSSGNHCGQLHLKGNLQHCCPVHNSSPHYTCTLFHSSTNISSSHTHHTPLHHTTNIRDSNYNDHGSPFQISWNINSCSAHHHSFGDNSLNHHGPSRNILLCSWHKHTCCHNLDSHSDHYSAHNFPNSHHSYTHLYSASNIPCDQYRHVNSSGNHCGQLHHKGNLQHCCPVHNSSPHYTCTLFHSSTNISSSHTHHTPLHHTTNIRDSNYNDHGSPFQISWNINSCSAHHHSFGDNSLNHHGPSRNILLCSWHKHTCCHNLDSHSDHYSAHNFPNSHHSYTHLYSASNIPCDQYRHVNPSGNHCGQLHLKGNLQHCCPVHNSSPHYTCTLFHSSTNISSSHTHHTPLHHTTNIRDSNYNDHGSPFQISWNINSCSAHHHSFGDNSLNHHGPSRNILLCSWHKHTCCHNLDSHSDHYSAHNFPNSHHSYTHLYSASNIPCDHYTHLYSASNIPCDQYRHVNSSGNHCGQLHHKGNLQHCCPVHDSSPHYTCTLFHSSTNISSSHTHHTPLHHTTNIRDSNYNDHGSPFQISWNINSCSAHHHSFGDNSLNHHGPSRNILLCSWHKHTCCHNLDSHSDHYSEHNFPNSHHSYTHLYSASNIPCDHYTHLYSANNIPCDQYRHVNSSGNHCGQLHHKGNLQHCCPVHNSSPHYTCTLFHSSTNISSSHTHHTPLHHTTNIRDSNYNDHGSPFQISWNINSSSAHHHSFGDNSLNHHGPSRNILLCSWHKHTCCHNLDSHSDHYSAHNFPNSHHSYTHLYSASNIPCDQYRHVNSSGNHCGQLHHKGNLQHCCPVHDSSPHYTCTLFHSSTNISSSHTHHTPLHHTTNIRDSNYNDHGSPFQISWNINSCSAHHHSFGDNSLNHHGPSRNILLCSWHKHTCCHNLDSHSDHYSEHNFPNSHHSYTHLYSASNIPCDQYRHVNSSGNHCGQLHLKGNLQHCCPVHNSSPHYTCTLFHSSTNISSHTHHTPLHHTTNIRDSNYNDHGSPFQISWNINSSSAHHHSFGDNSLNHHGPSRNILLCSWHKHTCCHNLDSHSDHYSAHNFPNSHHSYTHLYSASNIPCDQYRHVNSSGNHCGQLHHKGNLQHCCPVHDSSPHYTCTLFHSSTNISSSHTHHTPLHHTTNIRDSNYNDHGSPFQISWNINSCSAHHHSFGDNSLNHHGPSRNILLCSWHKHTCCHNLDSHSDHYSEHNFPNSHHSYTHLYSASNIPCDHYTHLYSASNIPCDQYRHVNSSGNHCGQLHHKGNLQHCCPVHNSSPHYTCTLFHSSTNISSSHTHHTPLHHTTNIRDSNYNDHGSPFQISWNINSSSAHHHSFGDNSLNHHGPSRNILLCSWHKHTCCHNLDSHSDHYSAHNFPNSHHSYTHLYSASNIPCDQYRHVNSSGNHCGQLHHKGNLQHCCPVHDSSPHYTCTLFHSSTNISSSHTHHTPLHHTTNIRDSNYNDHGSPFQISWNINSCSAHHHGFRDNSLNHHGPSRNILLCSWHKHTCCHNLDSHSDHYSAHNFPNSHHSYTHLYSASNIPCDQNILLCSWHKHTCCHNLDSHSDHYSAHNFPNSHHSYTHLYSASNIPCDQYRHVNPSGNHCGQLHHKGNLQHCCPVHNSSPHYTCILFHSSTNISSHTHHTPLHHTTNIRDSNYNDHGSPFQISWNINSCSAHHHSFGDNSLNHHGPSRNILLCSWHKHTCCHNLDSHSDHYSAHNFPNSHHSYTHLYSASNIPCDQNILLCSWHKHTCCHNLDSHSDHYSAHNFPNSHHSYTHLYSASNIPCDQYRHVNPSGNHCGQLHLKGNLQHCCPVHNSSPHYTCILFHSSTNISSHTHHTPLHHTTNIRDSNYNDHGSPFQISWNINSCSAHHHSFGDNSLNHHGPSRNILLCSWHKHTCCHNLDSHSDHYSAHNFPNSHHSYTHLYSASNIPCDQYRHVNSSGNHCGQLHHKGNLQHCCPVHDSSPHYTCTLFHSSTNISSSHTHHTPLHHTTNIRDSN</sequence>
<dbReference type="EMBL" id="BAAFJT010000028">
    <property type="protein sequence ID" value="GAB0200634.1"/>
    <property type="molecule type" value="Genomic_DNA"/>
</dbReference>
<keyword evidence="3" id="KW-1185">Reference proteome</keyword>
<accession>A0ABC9XTL5</accession>
<organism evidence="2 3">
    <name type="scientific">Grus japonensis</name>
    <name type="common">Japanese crane</name>
    <name type="synonym">Red-crowned crane</name>
    <dbReference type="NCBI Taxonomy" id="30415"/>
    <lineage>
        <taxon>Eukaryota</taxon>
        <taxon>Metazoa</taxon>
        <taxon>Chordata</taxon>
        <taxon>Craniata</taxon>
        <taxon>Vertebrata</taxon>
        <taxon>Euteleostomi</taxon>
        <taxon>Archelosauria</taxon>
        <taxon>Archosauria</taxon>
        <taxon>Dinosauria</taxon>
        <taxon>Saurischia</taxon>
        <taxon>Theropoda</taxon>
        <taxon>Coelurosauria</taxon>
        <taxon>Aves</taxon>
        <taxon>Neognathae</taxon>
        <taxon>Neoaves</taxon>
        <taxon>Gruiformes</taxon>
        <taxon>Gruidae</taxon>
        <taxon>Grus</taxon>
    </lineage>
</organism>
<reference evidence="2 3" key="1">
    <citation type="submission" date="2024-06" db="EMBL/GenBank/DDBJ databases">
        <title>The draft genome of Grus japonensis, version 3.</title>
        <authorList>
            <person name="Nabeshima K."/>
            <person name="Suzuki S."/>
            <person name="Onuma M."/>
        </authorList>
    </citation>
    <scope>NUCLEOTIDE SEQUENCE [LARGE SCALE GENOMIC DNA]</scope>
    <source>
        <strain evidence="2 3">451A</strain>
    </source>
</reference>
<evidence type="ECO:0000313" key="3">
    <source>
        <dbReference type="Proteomes" id="UP001623348"/>
    </source>
</evidence>
<name>A0ABC9XTL5_GRUJA</name>